<keyword evidence="2" id="KW-0808">Transferase</keyword>
<dbReference type="Pfam" id="PF08541">
    <property type="entry name" value="ACP_syn_III_C"/>
    <property type="match status" value="1"/>
</dbReference>
<dbReference type="SUPFAM" id="SSF53901">
    <property type="entry name" value="Thiolase-like"/>
    <property type="match status" value="1"/>
</dbReference>
<evidence type="ECO:0000259" key="4">
    <source>
        <dbReference type="Pfam" id="PF08541"/>
    </source>
</evidence>
<name>A0A367E9P8_9ACTN</name>
<dbReference type="InterPro" id="IPR016039">
    <property type="entry name" value="Thiolase-like"/>
</dbReference>
<comment type="caution">
    <text evidence="6">The sequence shown here is derived from an EMBL/GenBank/DDBJ whole genome shotgun (WGS) entry which is preliminary data.</text>
</comment>
<sequence length="342" mass="34846">MTKDVPSSGIGILATGSYLPERVVTNADIVRMVPGTSEEWLERKTKIVARRFAAPGEAASDLAASAARAALDAAGLGAGDVDYLIVSTTTGDAPIPATATLVQHALGAHRAGCFDVNIACSGFVTSLALARGLVTLRPTTRALVIGTDVYSRFLDFGDRSTSVLFGDGAGAVVVAAVGDGPGFLDLDMLGGGAAHDLIAIPGGGSRRPASAETVADAGHVLHMKGRQVHDYVMDNVPGALDALLERCGHKAADVDHFVPHQANGVMLDQLVDVCGLTGAVTHRPLEHSGNTGSASVAIALDEANRSGALRSGDLVLLAGFGAGMAVSAGLLRWSEPTQRSAA</sequence>
<dbReference type="InterPro" id="IPR013747">
    <property type="entry name" value="ACP_syn_III_C"/>
</dbReference>
<evidence type="ECO:0000256" key="1">
    <source>
        <dbReference type="ARBA" id="ARBA00022490"/>
    </source>
</evidence>
<dbReference type="AlphaFoldDB" id="A0A367E9P8"/>
<dbReference type="Proteomes" id="UP000252914">
    <property type="component" value="Unassembled WGS sequence"/>
</dbReference>
<organism evidence="6 7">
    <name type="scientific">Streptomyces diacarni</name>
    <dbReference type="NCBI Taxonomy" id="2800381"/>
    <lineage>
        <taxon>Bacteria</taxon>
        <taxon>Bacillati</taxon>
        <taxon>Actinomycetota</taxon>
        <taxon>Actinomycetes</taxon>
        <taxon>Kitasatosporales</taxon>
        <taxon>Streptomycetaceae</taxon>
        <taxon>Streptomyces</taxon>
    </lineage>
</organism>
<dbReference type="Gene3D" id="3.40.47.10">
    <property type="match status" value="1"/>
</dbReference>
<keyword evidence="3" id="KW-0012">Acyltransferase</keyword>
<keyword evidence="7" id="KW-1185">Reference proteome</keyword>
<dbReference type="GO" id="GO:0006633">
    <property type="term" value="P:fatty acid biosynthetic process"/>
    <property type="evidence" value="ECO:0007669"/>
    <property type="project" value="InterPro"/>
</dbReference>
<evidence type="ECO:0000313" key="7">
    <source>
        <dbReference type="Proteomes" id="UP000252914"/>
    </source>
</evidence>
<evidence type="ECO:0000256" key="3">
    <source>
        <dbReference type="ARBA" id="ARBA00023315"/>
    </source>
</evidence>
<dbReference type="PANTHER" id="PTHR34069">
    <property type="entry name" value="3-OXOACYL-[ACYL-CARRIER-PROTEIN] SYNTHASE 3"/>
    <property type="match status" value="1"/>
</dbReference>
<gene>
    <name evidence="6" type="ORF">DTL70_31730</name>
</gene>
<reference evidence="6 7" key="1">
    <citation type="submission" date="2018-06" db="EMBL/GenBank/DDBJ databases">
        <title>Streptomyces reniochalinae sp. nov. and Streptomyces diacarnus sp. nov. from marine sponges.</title>
        <authorList>
            <person name="Li L."/>
        </authorList>
    </citation>
    <scope>NUCLEOTIDE SEQUENCE [LARGE SCALE GENOMIC DNA]</scope>
    <source>
        <strain evidence="6 7">LHW51701</strain>
    </source>
</reference>
<dbReference type="PANTHER" id="PTHR34069:SF2">
    <property type="entry name" value="BETA-KETOACYL-[ACYL-CARRIER-PROTEIN] SYNTHASE III"/>
    <property type="match status" value="1"/>
</dbReference>
<dbReference type="EMBL" id="QOIN01000070">
    <property type="protein sequence ID" value="RCG14472.1"/>
    <property type="molecule type" value="Genomic_DNA"/>
</dbReference>
<evidence type="ECO:0000259" key="5">
    <source>
        <dbReference type="Pfam" id="PF08545"/>
    </source>
</evidence>
<dbReference type="RefSeq" id="WP_114025480.1">
    <property type="nucleotide sequence ID" value="NZ_QOIN01000070.1"/>
</dbReference>
<keyword evidence="1" id="KW-0963">Cytoplasm</keyword>
<feature type="domain" description="Beta-ketoacyl-[acyl-carrier-protein] synthase III N-terminal" evidence="5">
    <location>
        <begin position="114"/>
        <end position="187"/>
    </location>
</feature>
<dbReference type="InterPro" id="IPR013751">
    <property type="entry name" value="ACP_syn_III_N"/>
</dbReference>
<dbReference type="CDD" id="cd00830">
    <property type="entry name" value="KAS_III"/>
    <property type="match status" value="1"/>
</dbReference>
<dbReference type="NCBIfam" id="NF006829">
    <property type="entry name" value="PRK09352.1"/>
    <property type="match status" value="1"/>
</dbReference>
<feature type="domain" description="Beta-ketoacyl-[acyl-carrier-protein] synthase III C-terminal" evidence="4">
    <location>
        <begin position="244"/>
        <end position="333"/>
    </location>
</feature>
<dbReference type="Pfam" id="PF08545">
    <property type="entry name" value="ACP_syn_III"/>
    <property type="match status" value="1"/>
</dbReference>
<evidence type="ECO:0000256" key="2">
    <source>
        <dbReference type="ARBA" id="ARBA00022679"/>
    </source>
</evidence>
<dbReference type="GO" id="GO:0044550">
    <property type="term" value="P:secondary metabolite biosynthetic process"/>
    <property type="evidence" value="ECO:0007669"/>
    <property type="project" value="TreeGrafter"/>
</dbReference>
<proteinExistence type="predicted"/>
<accession>A0A367E9P8</accession>
<dbReference type="GO" id="GO:0004315">
    <property type="term" value="F:3-oxoacyl-[acyl-carrier-protein] synthase activity"/>
    <property type="evidence" value="ECO:0007669"/>
    <property type="project" value="InterPro"/>
</dbReference>
<protein>
    <submittedName>
        <fullName evidence="6">Ketoacyl-ACP synthase III</fullName>
    </submittedName>
</protein>
<evidence type="ECO:0000313" key="6">
    <source>
        <dbReference type="EMBL" id="RCG14472.1"/>
    </source>
</evidence>